<feature type="transmembrane region" description="Helical" evidence="12">
    <location>
        <begin position="191"/>
        <end position="209"/>
    </location>
</feature>
<name>A0A0M8ZW17_9HYME</name>
<keyword evidence="6" id="KW-0560">Oxidoreductase</keyword>
<dbReference type="Pfam" id="PF02628">
    <property type="entry name" value="COX15-CtaA"/>
    <property type="match status" value="1"/>
</dbReference>
<evidence type="ECO:0000256" key="10">
    <source>
        <dbReference type="ARBA" id="ARBA00044501"/>
    </source>
</evidence>
<evidence type="ECO:0000256" key="4">
    <source>
        <dbReference type="ARBA" id="ARBA00022723"/>
    </source>
</evidence>
<evidence type="ECO:0000256" key="7">
    <source>
        <dbReference type="ARBA" id="ARBA00023004"/>
    </source>
</evidence>
<evidence type="ECO:0000256" key="9">
    <source>
        <dbReference type="ARBA" id="ARBA00023136"/>
    </source>
</evidence>
<dbReference type="GO" id="GO:0005743">
    <property type="term" value="C:mitochondrial inner membrane"/>
    <property type="evidence" value="ECO:0007669"/>
    <property type="project" value="TreeGrafter"/>
</dbReference>
<keyword evidence="14" id="KW-1185">Reference proteome</keyword>
<feature type="transmembrane region" description="Helical" evidence="12">
    <location>
        <begin position="229"/>
        <end position="250"/>
    </location>
</feature>
<dbReference type="PANTHER" id="PTHR23289:SF2">
    <property type="entry name" value="CYTOCHROME C OXIDASE ASSEMBLY PROTEIN COX15 HOMOLOG"/>
    <property type="match status" value="1"/>
</dbReference>
<evidence type="ECO:0000256" key="11">
    <source>
        <dbReference type="ARBA" id="ARBA00048044"/>
    </source>
</evidence>
<keyword evidence="9 12" id="KW-0472">Membrane</keyword>
<dbReference type="InterPro" id="IPR023754">
    <property type="entry name" value="HemeA_Synthase_type2"/>
</dbReference>
<reference evidence="13 14" key="1">
    <citation type="submission" date="2015-07" db="EMBL/GenBank/DDBJ databases">
        <title>The genome of Melipona quadrifasciata.</title>
        <authorList>
            <person name="Pan H."/>
            <person name="Kapheim K."/>
        </authorList>
    </citation>
    <scope>NUCLEOTIDE SEQUENCE [LARGE SCALE GENOMIC DNA]</scope>
    <source>
        <strain evidence="13">0111107301</strain>
        <tissue evidence="13">Whole body</tissue>
    </source>
</reference>
<dbReference type="PANTHER" id="PTHR23289">
    <property type="entry name" value="CYTOCHROME C OXIDASE ASSEMBLY PROTEIN COX15"/>
    <property type="match status" value="1"/>
</dbReference>
<evidence type="ECO:0000256" key="5">
    <source>
        <dbReference type="ARBA" id="ARBA00022989"/>
    </source>
</evidence>
<feature type="transmembrane region" description="Helical" evidence="12">
    <location>
        <begin position="374"/>
        <end position="397"/>
    </location>
</feature>
<evidence type="ECO:0000256" key="3">
    <source>
        <dbReference type="ARBA" id="ARBA00022692"/>
    </source>
</evidence>
<dbReference type="AlphaFoldDB" id="A0A0M8ZW17"/>
<feature type="transmembrane region" description="Helical" evidence="12">
    <location>
        <begin position="346"/>
        <end position="362"/>
    </location>
</feature>
<keyword evidence="3 12" id="KW-0812">Transmembrane</keyword>
<evidence type="ECO:0000256" key="8">
    <source>
        <dbReference type="ARBA" id="ARBA00023133"/>
    </source>
</evidence>
<dbReference type="Proteomes" id="UP000053105">
    <property type="component" value="Unassembled WGS sequence"/>
</dbReference>
<dbReference type="GO" id="GO:0016653">
    <property type="term" value="F:oxidoreductase activity, acting on NAD(P)H, heme protein as acceptor"/>
    <property type="evidence" value="ECO:0007669"/>
    <property type="project" value="TreeGrafter"/>
</dbReference>
<keyword evidence="5 12" id="KW-1133">Transmembrane helix</keyword>
<evidence type="ECO:0000256" key="1">
    <source>
        <dbReference type="ARBA" id="ARBA00001970"/>
    </source>
</evidence>
<feature type="transmembrane region" description="Helical" evidence="12">
    <location>
        <begin position="287"/>
        <end position="308"/>
    </location>
</feature>
<evidence type="ECO:0000313" key="14">
    <source>
        <dbReference type="Proteomes" id="UP000053105"/>
    </source>
</evidence>
<comment type="pathway">
    <text evidence="10">Porphyrin-containing compound metabolism; heme A biosynthesis; heme A from heme O: step 1/1.</text>
</comment>
<dbReference type="InterPro" id="IPR009003">
    <property type="entry name" value="Peptidase_S1_PA"/>
</dbReference>
<comment type="subcellular location">
    <subcellularLocation>
        <location evidence="2">Membrane</location>
        <topology evidence="2">Multi-pass membrane protein</topology>
    </subcellularLocation>
</comment>
<comment type="catalytic activity">
    <reaction evidence="11">
        <text>Fe(II)-heme o + 2 A + H2O = Fe(II)-heme a + 2 AH2</text>
        <dbReference type="Rhea" id="RHEA:63388"/>
        <dbReference type="ChEBI" id="CHEBI:13193"/>
        <dbReference type="ChEBI" id="CHEBI:15377"/>
        <dbReference type="ChEBI" id="CHEBI:17499"/>
        <dbReference type="ChEBI" id="CHEBI:60530"/>
        <dbReference type="ChEBI" id="CHEBI:61715"/>
        <dbReference type="EC" id="1.17.99.9"/>
    </reaction>
    <physiologicalReaction direction="left-to-right" evidence="11">
        <dbReference type="Rhea" id="RHEA:63389"/>
    </physiologicalReaction>
</comment>
<dbReference type="GO" id="GO:0120547">
    <property type="term" value="F:heme A synthase activity"/>
    <property type="evidence" value="ECO:0007669"/>
    <property type="project" value="UniProtKB-EC"/>
</dbReference>
<dbReference type="GO" id="GO:0006784">
    <property type="term" value="P:heme A biosynthetic process"/>
    <property type="evidence" value="ECO:0007669"/>
    <property type="project" value="InterPro"/>
</dbReference>
<evidence type="ECO:0000256" key="6">
    <source>
        <dbReference type="ARBA" id="ARBA00023002"/>
    </source>
</evidence>
<dbReference type="EMBL" id="KQ435821">
    <property type="protein sequence ID" value="KOX72295.1"/>
    <property type="molecule type" value="Genomic_DNA"/>
</dbReference>
<proteinExistence type="predicted"/>
<dbReference type="OrthoDB" id="1726137at2759"/>
<feature type="transmembrane region" description="Helical" evidence="12">
    <location>
        <begin position="409"/>
        <end position="433"/>
    </location>
</feature>
<comment type="cofactor">
    <cofactor evidence="1">
        <name>heme b</name>
        <dbReference type="ChEBI" id="CHEBI:60344"/>
    </cofactor>
</comment>
<dbReference type="SUPFAM" id="SSF50494">
    <property type="entry name" value="Trypsin-like serine proteases"/>
    <property type="match status" value="1"/>
</dbReference>
<keyword evidence="8" id="KW-0350">Heme biosynthesis</keyword>
<sequence length="443" mass="50085">MLYLTRYCISTITRNNIIRSLPIKKNLYTNTPKSAVTNSTFTFIKRNSNLYKDLVKNDGIIARGFATKSAEKSNKSVGKWLLTCSGMIFVAVILGGITRLTESGLSMVTWKLLGEKMPTTERQWHAEFERYKQFPEYKINNQNMTLEEFKRIWWMEYLHRMWGRLIGAVFIVPATYFWAKGMLTRGMKIRVAVLGSLIGLQGLMGWYMVKSGLEDRFVEPSDIPRVSQYRLATHLGMAFIIYTGFLYNALDYLIPAQKINLDNSNLDINNLKSKLKRFRMLVHSTKGLVFFTALSGAFVAGMDAGLIYNTFPKMANKWIPDDIFTLSPLLKNFTENPTTVQFDHRILGVTTLSLITYIATVSRKYKLPGNAKKAITAVLCAGYLQVLLGILTLVHHVPVSLGACHQSGSLIVLSTMIWLFPSVTAPAPSLVVTNKYNNIPVMR</sequence>
<evidence type="ECO:0000313" key="13">
    <source>
        <dbReference type="EMBL" id="KOX72295.1"/>
    </source>
</evidence>
<keyword evidence="4" id="KW-0479">Metal-binding</keyword>
<feature type="transmembrane region" description="Helical" evidence="12">
    <location>
        <begin position="80"/>
        <end position="100"/>
    </location>
</feature>
<evidence type="ECO:0000256" key="2">
    <source>
        <dbReference type="ARBA" id="ARBA00004141"/>
    </source>
</evidence>
<evidence type="ECO:0000256" key="12">
    <source>
        <dbReference type="SAM" id="Phobius"/>
    </source>
</evidence>
<accession>A0A0M8ZW17</accession>
<keyword evidence="7" id="KW-0408">Iron</keyword>
<dbReference type="STRING" id="166423.A0A0M8ZW17"/>
<feature type="transmembrane region" description="Helical" evidence="12">
    <location>
        <begin position="161"/>
        <end position="179"/>
    </location>
</feature>
<gene>
    <name evidence="13" type="ORF">WN51_01393</name>
</gene>
<dbReference type="GO" id="GO:0046872">
    <property type="term" value="F:metal ion binding"/>
    <property type="evidence" value="ECO:0007669"/>
    <property type="project" value="UniProtKB-KW"/>
</dbReference>
<organism evidence="13 14">
    <name type="scientific">Melipona quadrifasciata</name>
    <dbReference type="NCBI Taxonomy" id="166423"/>
    <lineage>
        <taxon>Eukaryota</taxon>
        <taxon>Metazoa</taxon>
        <taxon>Ecdysozoa</taxon>
        <taxon>Arthropoda</taxon>
        <taxon>Hexapoda</taxon>
        <taxon>Insecta</taxon>
        <taxon>Pterygota</taxon>
        <taxon>Neoptera</taxon>
        <taxon>Endopterygota</taxon>
        <taxon>Hymenoptera</taxon>
        <taxon>Apocrita</taxon>
        <taxon>Aculeata</taxon>
        <taxon>Apoidea</taxon>
        <taxon>Anthophila</taxon>
        <taxon>Apidae</taxon>
        <taxon>Melipona</taxon>
    </lineage>
</organism>
<dbReference type="InterPro" id="IPR003780">
    <property type="entry name" value="COX15/CtaA_fam"/>
</dbReference>
<protein>
    <submittedName>
        <fullName evidence="13">Cytochrome c oxidase assembly protein COX15 like protein</fullName>
    </submittedName>
</protein>